<name>A0A371FWM4_MUCPR</name>
<gene>
    <name evidence="1" type="ORF">CR513_36442</name>
</gene>
<keyword evidence="2" id="KW-1185">Reference proteome</keyword>
<dbReference type="STRING" id="157652.A0A371FWM4"/>
<dbReference type="AlphaFoldDB" id="A0A371FWM4"/>
<feature type="non-terminal residue" evidence="1">
    <location>
        <position position="1"/>
    </location>
</feature>
<organism evidence="1 2">
    <name type="scientific">Mucuna pruriens</name>
    <name type="common">Velvet bean</name>
    <name type="synonym">Dolichos pruriens</name>
    <dbReference type="NCBI Taxonomy" id="157652"/>
    <lineage>
        <taxon>Eukaryota</taxon>
        <taxon>Viridiplantae</taxon>
        <taxon>Streptophyta</taxon>
        <taxon>Embryophyta</taxon>
        <taxon>Tracheophyta</taxon>
        <taxon>Spermatophyta</taxon>
        <taxon>Magnoliopsida</taxon>
        <taxon>eudicotyledons</taxon>
        <taxon>Gunneridae</taxon>
        <taxon>Pentapetalae</taxon>
        <taxon>rosids</taxon>
        <taxon>fabids</taxon>
        <taxon>Fabales</taxon>
        <taxon>Fabaceae</taxon>
        <taxon>Papilionoideae</taxon>
        <taxon>50 kb inversion clade</taxon>
        <taxon>NPAAA clade</taxon>
        <taxon>indigoferoid/millettioid clade</taxon>
        <taxon>Phaseoleae</taxon>
        <taxon>Mucuna</taxon>
    </lineage>
</organism>
<dbReference type="InterPro" id="IPR039537">
    <property type="entry name" value="Retrotran_Ty1/copia-like"/>
</dbReference>
<dbReference type="Proteomes" id="UP000257109">
    <property type="component" value="Unassembled WGS sequence"/>
</dbReference>
<evidence type="ECO:0000313" key="1">
    <source>
        <dbReference type="EMBL" id="RDX82729.1"/>
    </source>
</evidence>
<dbReference type="EMBL" id="QJKJ01007568">
    <property type="protein sequence ID" value="RDX82729.1"/>
    <property type="molecule type" value="Genomic_DNA"/>
</dbReference>
<dbReference type="OrthoDB" id="1739418at2759"/>
<accession>A0A371FWM4</accession>
<dbReference type="PANTHER" id="PTHR42648:SF28">
    <property type="entry name" value="TRANSPOSON-ENCODED PROTEIN WITH RIBONUCLEASE H-LIKE AND RETROVIRUS ZINC FINGER-LIKE DOMAINS"/>
    <property type="match status" value="1"/>
</dbReference>
<sequence>MPFALFLKECGIVLQYTMLGKPSMNESLWREALKTIIYILDRVPTKTVNTPYELWTGKKSCIKHLCIWGCLARPYRPHERRLNSRTVSCYFVSYVERSRGNKFYDPTSRSTSRSFFEIVIARILEEIEFEKEENIMNVVFEEESVNDIGQIFVSITVQETTPIIGDNV</sequence>
<proteinExistence type="predicted"/>
<comment type="caution">
    <text evidence="1">The sequence shown here is derived from an EMBL/GenBank/DDBJ whole genome shotgun (WGS) entry which is preliminary data.</text>
</comment>
<evidence type="ECO:0000313" key="2">
    <source>
        <dbReference type="Proteomes" id="UP000257109"/>
    </source>
</evidence>
<evidence type="ECO:0008006" key="3">
    <source>
        <dbReference type="Google" id="ProtNLM"/>
    </source>
</evidence>
<protein>
    <recommendedName>
        <fullName evidence="3">Copia protein</fullName>
    </recommendedName>
</protein>
<reference evidence="1" key="1">
    <citation type="submission" date="2018-05" db="EMBL/GenBank/DDBJ databases">
        <title>Draft genome of Mucuna pruriens seed.</title>
        <authorList>
            <person name="Nnadi N.E."/>
            <person name="Vos R."/>
            <person name="Hasami M.H."/>
            <person name="Devisetty U.K."/>
            <person name="Aguiy J.C."/>
        </authorList>
    </citation>
    <scope>NUCLEOTIDE SEQUENCE [LARGE SCALE GENOMIC DNA]</scope>
    <source>
        <strain evidence="1">JCA_2017</strain>
    </source>
</reference>
<dbReference type="PANTHER" id="PTHR42648">
    <property type="entry name" value="TRANSPOSASE, PUTATIVE-RELATED"/>
    <property type="match status" value="1"/>
</dbReference>